<dbReference type="Pfam" id="PF03469">
    <property type="entry name" value="XH"/>
    <property type="match status" value="1"/>
</dbReference>
<dbReference type="InterPro" id="IPR045177">
    <property type="entry name" value="FDM1-5/IDN2"/>
</dbReference>
<keyword evidence="5" id="KW-1185">Reference proteome</keyword>
<dbReference type="PANTHER" id="PTHR21596:SF51">
    <property type="entry name" value="OS01G0147700 PROTEIN"/>
    <property type="match status" value="1"/>
</dbReference>
<comment type="caution">
    <text evidence="4">The sequence shown here is derived from an EMBL/GenBank/DDBJ whole genome shotgun (WGS) entry which is preliminary data.</text>
</comment>
<organism evidence="4 5">
    <name type="scientific">Eleusine coracana subsp. coracana</name>
    <dbReference type="NCBI Taxonomy" id="191504"/>
    <lineage>
        <taxon>Eukaryota</taxon>
        <taxon>Viridiplantae</taxon>
        <taxon>Streptophyta</taxon>
        <taxon>Embryophyta</taxon>
        <taxon>Tracheophyta</taxon>
        <taxon>Spermatophyta</taxon>
        <taxon>Magnoliopsida</taxon>
        <taxon>Liliopsida</taxon>
        <taxon>Poales</taxon>
        <taxon>Poaceae</taxon>
        <taxon>PACMAD clade</taxon>
        <taxon>Chloridoideae</taxon>
        <taxon>Cynodonteae</taxon>
        <taxon>Eleusininae</taxon>
        <taxon>Eleusine</taxon>
    </lineage>
</organism>
<evidence type="ECO:0000256" key="1">
    <source>
        <dbReference type="SAM" id="Coils"/>
    </source>
</evidence>
<dbReference type="InterPro" id="IPR005379">
    <property type="entry name" value="FDM1-5/IDN2_XH"/>
</dbReference>
<dbReference type="PANTHER" id="PTHR21596">
    <property type="entry name" value="RIBONUCLEASE P SUBUNIT P38"/>
    <property type="match status" value="1"/>
</dbReference>
<dbReference type="AlphaFoldDB" id="A0AAV5FRW7"/>
<feature type="region of interest" description="Disordered" evidence="2">
    <location>
        <begin position="180"/>
        <end position="201"/>
    </location>
</feature>
<evidence type="ECO:0000313" key="5">
    <source>
        <dbReference type="Proteomes" id="UP001054889"/>
    </source>
</evidence>
<proteinExistence type="predicted"/>
<name>A0AAV5FRW7_ELECO</name>
<dbReference type="Proteomes" id="UP001054889">
    <property type="component" value="Unassembled WGS sequence"/>
</dbReference>
<reference evidence="4" key="2">
    <citation type="submission" date="2021-12" db="EMBL/GenBank/DDBJ databases">
        <title>Resequencing data analysis of finger millet.</title>
        <authorList>
            <person name="Hatakeyama M."/>
            <person name="Aluri S."/>
            <person name="Balachadran M.T."/>
            <person name="Sivarajan S.R."/>
            <person name="Poveda L."/>
            <person name="Shimizu-Inatsugi R."/>
            <person name="Schlapbach R."/>
            <person name="Sreeman S.M."/>
            <person name="Shimizu K.K."/>
        </authorList>
    </citation>
    <scope>NUCLEOTIDE SEQUENCE</scope>
</reference>
<dbReference type="GO" id="GO:0080188">
    <property type="term" value="P:gene silencing by siRNA-directed DNA methylation"/>
    <property type="evidence" value="ECO:0007669"/>
    <property type="project" value="InterPro"/>
</dbReference>
<feature type="compositionally biased region" description="Basic and acidic residues" evidence="2">
    <location>
        <begin position="188"/>
        <end position="201"/>
    </location>
</feature>
<sequence>MAASICYVIVLSTSLQKKAFFDYAAMAVRNHGLESGSRKRKTIVMSRNSNKLVGSRETFDAACEDSRISMDIKNKKLDEDMKDLRFCEENKKLRVEMDLKNKEMQCLRKQNEELQAKYKDLQIKYRKQNEELHAKYGKQNVHAGLHKNIDAKRKQLRQLEGLYCTMEFPSIQLEEGKRLPNMSCDEDSNSKLVDESSAEKTDNWKADDENLECLELEVTDLDAEIRIKMEKLGEILDSEKFSEELGAVTVWKSIQTNMELQDIRKGLIAGLGNMLGHMNIGTKRMGEINYLSLRKACLRKYRKDEAEVNGSILASFWSQELRKPSWHPFKIVEIGGRLKVFIQLLQIQLLSPEVINDDDAKLKLMRDEFGDDACNAVKTCPDGVE</sequence>
<feature type="domain" description="Factor of DNA methylation 1-5/IDN2" evidence="3">
    <location>
        <begin position="283"/>
        <end position="379"/>
    </location>
</feature>
<dbReference type="EMBL" id="BQKI01000095">
    <property type="protein sequence ID" value="GJN37493.1"/>
    <property type="molecule type" value="Genomic_DNA"/>
</dbReference>
<accession>A0AAV5FRW7</accession>
<protein>
    <recommendedName>
        <fullName evidence="3">Factor of DNA methylation 1-5/IDN2 domain-containing protein</fullName>
    </recommendedName>
</protein>
<gene>
    <name evidence="4" type="primary">gb26458</name>
    <name evidence="4" type="ORF">PR202_gb26458</name>
</gene>
<keyword evidence="1" id="KW-0175">Coiled coil</keyword>
<evidence type="ECO:0000256" key="2">
    <source>
        <dbReference type="SAM" id="MobiDB-lite"/>
    </source>
</evidence>
<feature type="coiled-coil region" evidence="1">
    <location>
        <begin position="90"/>
        <end position="131"/>
    </location>
</feature>
<evidence type="ECO:0000259" key="3">
    <source>
        <dbReference type="Pfam" id="PF03469"/>
    </source>
</evidence>
<reference evidence="4" key="1">
    <citation type="journal article" date="2018" name="DNA Res.">
        <title>Multiple hybrid de novo genome assembly of finger millet, an orphan allotetraploid crop.</title>
        <authorList>
            <person name="Hatakeyama M."/>
            <person name="Aluri S."/>
            <person name="Balachadran M.T."/>
            <person name="Sivarajan S.R."/>
            <person name="Patrignani A."/>
            <person name="Gruter S."/>
            <person name="Poveda L."/>
            <person name="Shimizu-Inatsugi R."/>
            <person name="Baeten J."/>
            <person name="Francoijs K.J."/>
            <person name="Nataraja K.N."/>
            <person name="Reddy Y.A.N."/>
            <person name="Phadnis S."/>
            <person name="Ravikumar R.L."/>
            <person name="Schlapbach R."/>
            <person name="Sreeman S.M."/>
            <person name="Shimizu K.K."/>
        </authorList>
    </citation>
    <scope>NUCLEOTIDE SEQUENCE</scope>
</reference>
<evidence type="ECO:0000313" key="4">
    <source>
        <dbReference type="EMBL" id="GJN37493.1"/>
    </source>
</evidence>